<evidence type="ECO:0000256" key="1">
    <source>
        <dbReference type="SAM" id="MobiDB-lite"/>
    </source>
</evidence>
<reference evidence="2" key="2">
    <citation type="journal article" date="2015" name="Data Brief">
        <title>Shoot transcriptome of the giant reed, Arundo donax.</title>
        <authorList>
            <person name="Barrero R.A."/>
            <person name="Guerrero F.D."/>
            <person name="Moolhuijzen P."/>
            <person name="Goolsby J.A."/>
            <person name="Tidwell J."/>
            <person name="Bellgard S.E."/>
            <person name="Bellgard M.I."/>
        </authorList>
    </citation>
    <scope>NUCLEOTIDE SEQUENCE</scope>
    <source>
        <tissue evidence="2">Shoot tissue taken approximately 20 cm above the soil surface</tissue>
    </source>
</reference>
<organism evidence="2">
    <name type="scientific">Arundo donax</name>
    <name type="common">Giant reed</name>
    <name type="synonym">Donax arundinaceus</name>
    <dbReference type="NCBI Taxonomy" id="35708"/>
    <lineage>
        <taxon>Eukaryota</taxon>
        <taxon>Viridiplantae</taxon>
        <taxon>Streptophyta</taxon>
        <taxon>Embryophyta</taxon>
        <taxon>Tracheophyta</taxon>
        <taxon>Spermatophyta</taxon>
        <taxon>Magnoliopsida</taxon>
        <taxon>Liliopsida</taxon>
        <taxon>Poales</taxon>
        <taxon>Poaceae</taxon>
        <taxon>PACMAD clade</taxon>
        <taxon>Arundinoideae</taxon>
        <taxon>Arundineae</taxon>
        <taxon>Arundo</taxon>
    </lineage>
</organism>
<dbReference type="EMBL" id="GBRH01280916">
    <property type="protein sequence ID" value="JAD16979.1"/>
    <property type="molecule type" value="Transcribed_RNA"/>
</dbReference>
<feature type="region of interest" description="Disordered" evidence="1">
    <location>
        <begin position="1"/>
        <end position="23"/>
    </location>
</feature>
<proteinExistence type="predicted"/>
<accession>A0A0A8XSN0</accession>
<evidence type="ECO:0000313" key="2">
    <source>
        <dbReference type="EMBL" id="JAD16979.1"/>
    </source>
</evidence>
<dbReference type="AlphaFoldDB" id="A0A0A8XSN0"/>
<protein>
    <submittedName>
        <fullName evidence="2">Uncharacterized protein</fullName>
    </submittedName>
</protein>
<name>A0A0A8XSN0_ARUDO</name>
<sequence>MIVNRSATNSQRNNTQLQRPGQQPIVRTTIPSYKGKRVTQIVNILNRLIVVM</sequence>
<reference evidence="2" key="1">
    <citation type="submission" date="2014-09" db="EMBL/GenBank/DDBJ databases">
        <authorList>
            <person name="Magalhaes I.L.F."/>
            <person name="Oliveira U."/>
            <person name="Santos F.R."/>
            <person name="Vidigal T.H.D.A."/>
            <person name="Brescovit A.D."/>
            <person name="Santos A.J."/>
        </authorList>
    </citation>
    <scope>NUCLEOTIDE SEQUENCE</scope>
    <source>
        <tissue evidence="2">Shoot tissue taken approximately 20 cm above the soil surface</tissue>
    </source>
</reference>